<protein>
    <submittedName>
        <fullName evidence="2">Uncharacterized protein</fullName>
    </submittedName>
</protein>
<dbReference type="RefSeq" id="WP_190765578.1">
    <property type="nucleotide sequence ID" value="NZ_JACXLD010000006.1"/>
</dbReference>
<name>A0A927C4G1_9GAMM</name>
<sequence length="109" mass="12010">MKINVEVDIEPEELRRLIGLPDMQPLWEAVYTRVSDGDTELIQSLAKSALNEGMKTLDVTSRFLKGFVKKDKEAEKKSPIKTTAEAAAAAAKAATGTRRRSSSSTKEKE</sequence>
<evidence type="ECO:0000313" key="3">
    <source>
        <dbReference type="Proteomes" id="UP000610558"/>
    </source>
</evidence>
<evidence type="ECO:0000313" key="2">
    <source>
        <dbReference type="EMBL" id="MBD2859581.1"/>
    </source>
</evidence>
<keyword evidence="3" id="KW-1185">Reference proteome</keyword>
<dbReference type="AlphaFoldDB" id="A0A927C4G1"/>
<dbReference type="EMBL" id="JACXLD010000006">
    <property type="protein sequence ID" value="MBD2859581.1"/>
    <property type="molecule type" value="Genomic_DNA"/>
</dbReference>
<comment type="caution">
    <text evidence="2">The sequence shown here is derived from an EMBL/GenBank/DDBJ whole genome shotgun (WGS) entry which is preliminary data.</text>
</comment>
<evidence type="ECO:0000256" key="1">
    <source>
        <dbReference type="SAM" id="MobiDB-lite"/>
    </source>
</evidence>
<organism evidence="2 3">
    <name type="scientific">Spongiibacter pelagi</name>
    <dbReference type="NCBI Taxonomy" id="2760804"/>
    <lineage>
        <taxon>Bacteria</taxon>
        <taxon>Pseudomonadati</taxon>
        <taxon>Pseudomonadota</taxon>
        <taxon>Gammaproteobacteria</taxon>
        <taxon>Cellvibrionales</taxon>
        <taxon>Spongiibacteraceae</taxon>
        <taxon>Spongiibacter</taxon>
    </lineage>
</organism>
<dbReference type="Pfam" id="PF20099">
    <property type="entry name" value="DUF6489"/>
    <property type="match status" value="1"/>
</dbReference>
<dbReference type="Proteomes" id="UP000610558">
    <property type="component" value="Unassembled WGS sequence"/>
</dbReference>
<gene>
    <name evidence="2" type="ORF">IB286_11245</name>
</gene>
<dbReference type="InterPro" id="IPR045502">
    <property type="entry name" value="DUF6489"/>
</dbReference>
<feature type="region of interest" description="Disordered" evidence="1">
    <location>
        <begin position="74"/>
        <end position="109"/>
    </location>
</feature>
<feature type="compositionally biased region" description="Low complexity" evidence="1">
    <location>
        <begin position="81"/>
        <end position="96"/>
    </location>
</feature>
<accession>A0A927C4G1</accession>
<reference evidence="2" key="1">
    <citation type="submission" date="2020-09" db="EMBL/GenBank/DDBJ databases">
        <authorList>
            <person name="Yoon J.-W."/>
        </authorList>
    </citation>
    <scope>NUCLEOTIDE SEQUENCE</scope>
    <source>
        <strain evidence="2">KMU-158</strain>
    </source>
</reference>
<proteinExistence type="predicted"/>